<dbReference type="Proteomes" id="UP000293874">
    <property type="component" value="Unassembled WGS sequence"/>
</dbReference>
<dbReference type="Pfam" id="PF01904">
    <property type="entry name" value="DUF72"/>
    <property type="match status" value="1"/>
</dbReference>
<dbReference type="AlphaFoldDB" id="A0A4Q7MTI7"/>
<protein>
    <submittedName>
        <fullName evidence="1">Uncharacterized protein YecE (DUF72 family)</fullName>
    </submittedName>
</protein>
<dbReference type="OrthoDB" id="9780310at2"/>
<keyword evidence="2" id="KW-1185">Reference proteome</keyword>
<organism evidence="1 2">
    <name type="scientific">Pseudobacter ginsenosidimutans</name>
    <dbReference type="NCBI Taxonomy" id="661488"/>
    <lineage>
        <taxon>Bacteria</taxon>
        <taxon>Pseudomonadati</taxon>
        <taxon>Bacteroidota</taxon>
        <taxon>Chitinophagia</taxon>
        <taxon>Chitinophagales</taxon>
        <taxon>Chitinophagaceae</taxon>
        <taxon>Pseudobacter</taxon>
    </lineage>
</organism>
<proteinExistence type="predicted"/>
<comment type="caution">
    <text evidence="1">The sequence shown here is derived from an EMBL/GenBank/DDBJ whole genome shotgun (WGS) entry which is preliminary data.</text>
</comment>
<dbReference type="RefSeq" id="WP_130542619.1">
    <property type="nucleotide sequence ID" value="NZ_CP042431.1"/>
</dbReference>
<name>A0A4Q7MTI7_9BACT</name>
<dbReference type="InterPro" id="IPR002763">
    <property type="entry name" value="DUF72"/>
</dbReference>
<dbReference type="Gene3D" id="3.20.20.410">
    <property type="entry name" value="Protein of unknown function UPF0759"/>
    <property type="match status" value="1"/>
</dbReference>
<dbReference type="PANTHER" id="PTHR30348:SF9">
    <property type="entry name" value="UPF0759 PROTEIN YECE"/>
    <property type="match status" value="1"/>
</dbReference>
<dbReference type="InterPro" id="IPR036520">
    <property type="entry name" value="UPF0759_sf"/>
</dbReference>
<gene>
    <name evidence="1" type="ORF">EV199_4092</name>
</gene>
<dbReference type="PANTHER" id="PTHR30348">
    <property type="entry name" value="UNCHARACTERIZED PROTEIN YECE"/>
    <property type="match status" value="1"/>
</dbReference>
<evidence type="ECO:0000313" key="2">
    <source>
        <dbReference type="Proteomes" id="UP000293874"/>
    </source>
</evidence>
<evidence type="ECO:0000313" key="1">
    <source>
        <dbReference type="EMBL" id="RZS72176.1"/>
    </source>
</evidence>
<accession>A0A4Q7MTI7</accession>
<dbReference type="EMBL" id="SGXA01000002">
    <property type="protein sequence ID" value="RZS72176.1"/>
    <property type="molecule type" value="Genomic_DNA"/>
</dbReference>
<sequence>MHFGKVPENEVNSIDFSLPPDPPGNALVLPGKPAPKPLLYVGCATRGPKQWINKIYPKGTKEVDFLDEYVKHFNCIEFNATHYQIYGEETIAKWAAKAEGRDFMFCPKVPQLISHYSGFNNVDEPTDSFLRGILAFGEHLGPIFLQLSEKHSPANQQKLFNYLKSLPTDLTFFLEVRHPDWLTGAPKKHLFDTLREMKIGAVITDTSGRRDCAHMELTLPKTFIRYVGHGMGPTDPVRLDRWADRLKRWLDQGLEEIWFFMHTPEEIMAPEMVEYFAGRMEAVSGLHIPKPQFIQPAPGSSQISMF</sequence>
<dbReference type="SUPFAM" id="SSF117396">
    <property type="entry name" value="TM1631-like"/>
    <property type="match status" value="1"/>
</dbReference>
<reference evidence="1 2" key="1">
    <citation type="submission" date="2019-02" db="EMBL/GenBank/DDBJ databases">
        <title>Genomic Encyclopedia of Type Strains, Phase IV (KMG-IV): sequencing the most valuable type-strain genomes for metagenomic binning, comparative biology and taxonomic classification.</title>
        <authorList>
            <person name="Goeker M."/>
        </authorList>
    </citation>
    <scope>NUCLEOTIDE SEQUENCE [LARGE SCALE GENOMIC DNA]</scope>
    <source>
        <strain evidence="1 2">DSM 18116</strain>
    </source>
</reference>